<gene>
    <name evidence="1" type="ORF">LTSERUB_4986</name>
</gene>
<evidence type="ECO:0000313" key="2">
    <source>
        <dbReference type="Proteomes" id="UP000004903"/>
    </source>
</evidence>
<dbReference type="EMBL" id="AFCT01001810">
    <property type="protein sequence ID" value="EHC81859.1"/>
    <property type="molecule type" value="Genomic_DNA"/>
</dbReference>
<dbReference type="Proteomes" id="UP000004903">
    <property type="component" value="Unassembled WGS sequence"/>
</dbReference>
<dbReference type="PATRIC" id="fig|913081.3.peg.3861"/>
<organism evidence="1 2">
    <name type="scientific">Salmonella enterica subsp. enterica serovar Rubislaw str. A4-653</name>
    <dbReference type="NCBI Taxonomy" id="913081"/>
    <lineage>
        <taxon>Bacteria</taxon>
        <taxon>Pseudomonadati</taxon>
        <taxon>Pseudomonadota</taxon>
        <taxon>Gammaproteobacteria</taxon>
        <taxon>Enterobacterales</taxon>
        <taxon>Enterobacteriaceae</taxon>
        <taxon>Salmonella</taxon>
    </lineage>
</organism>
<name>G5QPN0_SALRU</name>
<accession>G5QPN0</accession>
<dbReference type="AlphaFoldDB" id="G5QPN0"/>
<protein>
    <submittedName>
        <fullName evidence="1">Uncharacterized protein</fullName>
    </submittedName>
</protein>
<sequence length="41" mass="4548">MLRAECRKQALSIDTPVFCIANDAIETLFSKSCLSQKLSLC</sequence>
<evidence type="ECO:0000313" key="1">
    <source>
        <dbReference type="EMBL" id="EHC81859.1"/>
    </source>
</evidence>
<comment type="caution">
    <text evidence="1">The sequence shown here is derived from an EMBL/GenBank/DDBJ whole genome shotgun (WGS) entry which is preliminary data.</text>
</comment>
<reference evidence="1 2" key="1">
    <citation type="journal article" date="2011" name="BMC Genomics">
        <title>Genome sequencing reveals diversification of virulence factor content and possible host adaptation in distinct subpopulations of Salmonella enterica.</title>
        <authorList>
            <person name="den Bakker H.C."/>
            <person name="Moreno Switt A.I."/>
            <person name="Govoni G."/>
            <person name="Cummings C.A."/>
            <person name="Ranieri M.L."/>
            <person name="Degoricija L."/>
            <person name="Hoelzer K."/>
            <person name="Rodriguez-Rivera L.D."/>
            <person name="Brown S."/>
            <person name="Bolchacova E."/>
            <person name="Furtado M.R."/>
            <person name="Wiedmann M."/>
        </authorList>
    </citation>
    <scope>NUCLEOTIDE SEQUENCE [LARGE SCALE GENOMIC DNA]</scope>
    <source>
        <strain evidence="1 2">A4-653</strain>
    </source>
</reference>
<proteinExistence type="predicted"/>